<evidence type="ECO:0000256" key="4">
    <source>
        <dbReference type="SAM" id="Coils"/>
    </source>
</evidence>
<dbReference type="PANTHER" id="PTHR19211:SF14">
    <property type="entry name" value="ATP-BINDING CASSETTE SUB-FAMILY F MEMBER 1"/>
    <property type="match status" value="1"/>
</dbReference>
<dbReference type="FunFam" id="3.40.50.300:FF:002053">
    <property type="entry name" value="ABC transporter ATP-binding protein"/>
    <property type="match status" value="1"/>
</dbReference>
<evidence type="ECO:0000259" key="6">
    <source>
        <dbReference type="PROSITE" id="PS50893"/>
    </source>
</evidence>
<keyword evidence="4" id="KW-0175">Coiled coil</keyword>
<evidence type="ECO:0000313" key="7">
    <source>
        <dbReference type="EMBL" id="VAW82029.1"/>
    </source>
</evidence>
<dbReference type="EMBL" id="UOFK01000294">
    <property type="protein sequence ID" value="VAW82029.1"/>
    <property type="molecule type" value="Genomic_DNA"/>
</dbReference>
<evidence type="ECO:0000256" key="2">
    <source>
        <dbReference type="ARBA" id="ARBA00022741"/>
    </source>
</evidence>
<dbReference type="InterPro" id="IPR027417">
    <property type="entry name" value="P-loop_NTPase"/>
</dbReference>
<sequence>MLVVTAAGDRQQTTGLVEDQDGIICVDDVQAVIGWRAVMFQYRQCICLGGEIPGSVMSCAARQATITAMLQFREVALRRGTRLLFDSASLQIHPGQKVGLTGANGTGKSSLFSLLRGELHADSGDIQVPVDWQIASVAQELANSEQSAVEFAIDGDTELRQLQLQLQTEEAGNADGVAIAHLHSRLESVDGYTARSRASRLLHGLGFSAGDLERPVNAFSGGWRMRLNLAQALMCRSDLLLLDEPTNHLDLDAVIWLENWLRSYTGTLLLISHDRDFLDSVARQILHIEHQGVKLYSGNYSAFERVRSERLANQQAQYHKQQREVAHIQSYIERFRAKASKAKQAQSRIKALQRMQQIAPAHVDSPFHFSLLEPEKLPHNLLQLEKVGAGYDGTTILSGVRLSLVPGDRIGLLGPNGAGKSTLIKLFAGVLSPSGGEKQCARDLKIGYFAQHQVEQLQPQHSALEHIQQLDPQAREQTLLDYLGGFGFSGERASMLIAPFSGGEKSRLALALLVYQRPNLLLLDEPTNHLDLDMRQALAQALQAFSGAMVLVSHDRHLLRVCCDQLLLVHGGKVDEFPLSLDEYPQWMAEQQRRKDTVVMPNDGQNSATQRKQQKRDQAEQRKRQQPLREQVLKAEAALDKAHAEQAALQEQLADTDLYTESNKEALKAILVEKAQLDAHCDQLEQDWMEASEALEQMC</sequence>
<name>A0A3B0Z702_9ZZZZ</name>
<organism evidence="7">
    <name type="scientific">hydrothermal vent metagenome</name>
    <dbReference type="NCBI Taxonomy" id="652676"/>
    <lineage>
        <taxon>unclassified sequences</taxon>
        <taxon>metagenomes</taxon>
        <taxon>ecological metagenomes</taxon>
    </lineage>
</organism>
<dbReference type="CDD" id="cd03221">
    <property type="entry name" value="ABCF_EF-3"/>
    <property type="match status" value="2"/>
</dbReference>
<feature type="domain" description="ABC transporter" evidence="6">
    <location>
        <begin position="70"/>
        <end position="315"/>
    </location>
</feature>
<reference evidence="7" key="1">
    <citation type="submission" date="2018-06" db="EMBL/GenBank/DDBJ databases">
        <authorList>
            <person name="Zhirakovskaya E."/>
        </authorList>
    </citation>
    <scope>NUCLEOTIDE SEQUENCE</scope>
</reference>
<dbReference type="InterPro" id="IPR003439">
    <property type="entry name" value="ABC_transporter-like_ATP-bd"/>
</dbReference>
<keyword evidence="2" id="KW-0547">Nucleotide-binding</keyword>
<dbReference type="SUPFAM" id="SSF52540">
    <property type="entry name" value="P-loop containing nucleoside triphosphate hydrolases"/>
    <property type="match status" value="2"/>
</dbReference>
<dbReference type="GO" id="GO:0016887">
    <property type="term" value="F:ATP hydrolysis activity"/>
    <property type="evidence" value="ECO:0007669"/>
    <property type="project" value="InterPro"/>
</dbReference>
<dbReference type="PROSITE" id="PS00211">
    <property type="entry name" value="ABC_TRANSPORTER_1"/>
    <property type="match status" value="2"/>
</dbReference>
<dbReference type="PANTHER" id="PTHR19211">
    <property type="entry name" value="ATP-BINDING TRANSPORT PROTEIN-RELATED"/>
    <property type="match status" value="1"/>
</dbReference>
<feature type="domain" description="ABC transporter" evidence="6">
    <location>
        <begin position="382"/>
        <end position="596"/>
    </location>
</feature>
<protein>
    <submittedName>
        <fullName evidence="7">Bis-ABC ATPase YheS</fullName>
    </submittedName>
</protein>
<dbReference type="Pfam" id="PF12848">
    <property type="entry name" value="ABC_tran_Xtn"/>
    <property type="match status" value="1"/>
</dbReference>
<evidence type="ECO:0000256" key="1">
    <source>
        <dbReference type="ARBA" id="ARBA00022737"/>
    </source>
</evidence>
<dbReference type="Pfam" id="PF00005">
    <property type="entry name" value="ABC_tran"/>
    <property type="match status" value="2"/>
</dbReference>
<dbReference type="GO" id="GO:0005524">
    <property type="term" value="F:ATP binding"/>
    <property type="evidence" value="ECO:0007669"/>
    <property type="project" value="UniProtKB-KW"/>
</dbReference>
<evidence type="ECO:0000256" key="5">
    <source>
        <dbReference type="SAM" id="MobiDB-lite"/>
    </source>
</evidence>
<feature type="region of interest" description="Disordered" evidence="5">
    <location>
        <begin position="592"/>
        <end position="629"/>
    </location>
</feature>
<dbReference type="AlphaFoldDB" id="A0A3B0Z702"/>
<dbReference type="InterPro" id="IPR003593">
    <property type="entry name" value="AAA+_ATPase"/>
</dbReference>
<keyword evidence="3" id="KW-0067">ATP-binding</keyword>
<dbReference type="InterPro" id="IPR032781">
    <property type="entry name" value="ABC_tran_Xtn"/>
</dbReference>
<accession>A0A3B0Z702</accession>
<evidence type="ECO:0000256" key="3">
    <source>
        <dbReference type="ARBA" id="ARBA00022840"/>
    </source>
</evidence>
<proteinExistence type="predicted"/>
<feature type="coiled-coil region" evidence="4">
    <location>
        <begin position="632"/>
        <end position="687"/>
    </location>
</feature>
<dbReference type="SMART" id="SM00382">
    <property type="entry name" value="AAA"/>
    <property type="match status" value="2"/>
</dbReference>
<dbReference type="FunFam" id="3.40.50.300:FF:000011">
    <property type="entry name" value="Putative ABC transporter ATP-binding component"/>
    <property type="match status" value="1"/>
</dbReference>
<dbReference type="InterPro" id="IPR050611">
    <property type="entry name" value="ABCF"/>
</dbReference>
<keyword evidence="1" id="KW-0677">Repeat</keyword>
<gene>
    <name evidence="7" type="ORF">MNBD_GAMMA13-2115</name>
</gene>
<dbReference type="Gene3D" id="3.40.50.300">
    <property type="entry name" value="P-loop containing nucleotide triphosphate hydrolases"/>
    <property type="match status" value="2"/>
</dbReference>
<dbReference type="PROSITE" id="PS50893">
    <property type="entry name" value="ABC_TRANSPORTER_2"/>
    <property type="match status" value="2"/>
</dbReference>
<dbReference type="InterPro" id="IPR017871">
    <property type="entry name" value="ABC_transporter-like_CS"/>
</dbReference>